<dbReference type="Proteomes" id="UP000001623">
    <property type="component" value="Chromosome"/>
</dbReference>
<evidence type="ECO:0000313" key="2">
    <source>
        <dbReference type="Proteomes" id="UP000001623"/>
    </source>
</evidence>
<name>F7XZW6_MESOW</name>
<sequence>MDVVARLEALAAAPKVWRCISIFSDGKVRTHDQPTKAMAEGHATRQRRFLDKVVATVDGKNITLDIVEVQYIGNDWAVAAEHLGCTVAELKAYA</sequence>
<evidence type="ECO:0000313" key="1">
    <source>
        <dbReference type="EMBL" id="AEH88180.1"/>
    </source>
</evidence>
<dbReference type="AlphaFoldDB" id="F7XZW6"/>
<protein>
    <submittedName>
        <fullName evidence="1">Uncharacterized protein</fullName>
    </submittedName>
</protein>
<dbReference type="HOGENOM" id="CLU_2382778_0_0_5"/>
<dbReference type="EMBL" id="CP002279">
    <property type="protein sequence ID" value="AEH88180.1"/>
    <property type="molecule type" value="Genomic_DNA"/>
</dbReference>
<reference evidence="1 2" key="1">
    <citation type="submission" date="2010-10" db="EMBL/GenBank/DDBJ databases">
        <title>Complete sequence of Mesorhizobium opportunistum WSM2075.</title>
        <authorList>
            <consortium name="US DOE Joint Genome Institute"/>
            <person name="Lucas S."/>
            <person name="Copeland A."/>
            <person name="Lapidus A."/>
            <person name="Cheng J.-F."/>
            <person name="Bruce D."/>
            <person name="Goodwin L."/>
            <person name="Pitluck S."/>
            <person name="Chertkov O."/>
            <person name="Misra M."/>
            <person name="Detter J.C."/>
            <person name="Han C."/>
            <person name="Tapia R."/>
            <person name="Land M."/>
            <person name="Hauser L."/>
            <person name="Kyrpides N."/>
            <person name="Ovchinnikova G."/>
            <person name="Mavrommatis K.M."/>
            <person name="Tiwari R.P."/>
            <person name="Howieson J.G."/>
            <person name="O'Hara G.W."/>
            <person name="Nandasena K.G."/>
            <person name="Woyke T."/>
        </authorList>
    </citation>
    <scope>NUCLEOTIDE SEQUENCE [LARGE SCALE GENOMIC DNA]</scope>
    <source>
        <strain evidence="2">LMG 24607 / HAMBI 3007 / WSM2075</strain>
    </source>
</reference>
<proteinExistence type="predicted"/>
<gene>
    <name evidence="1" type="ordered locus">Mesop_3738</name>
</gene>
<dbReference type="KEGG" id="mop:Mesop_3738"/>
<dbReference type="RefSeq" id="WP_013894864.1">
    <property type="nucleotide sequence ID" value="NC_015675.1"/>
</dbReference>
<accession>F7XZW6</accession>
<organism evidence="1 2">
    <name type="scientific">Mesorhizobium opportunistum (strain LMG 24607 / HAMBI 3007 / WSM2075)</name>
    <dbReference type="NCBI Taxonomy" id="536019"/>
    <lineage>
        <taxon>Bacteria</taxon>
        <taxon>Pseudomonadati</taxon>
        <taxon>Pseudomonadota</taxon>
        <taxon>Alphaproteobacteria</taxon>
        <taxon>Hyphomicrobiales</taxon>
        <taxon>Phyllobacteriaceae</taxon>
        <taxon>Mesorhizobium</taxon>
    </lineage>
</organism>